<organism evidence="2">
    <name type="scientific">viral metagenome</name>
    <dbReference type="NCBI Taxonomy" id="1070528"/>
    <lineage>
        <taxon>unclassified sequences</taxon>
        <taxon>metagenomes</taxon>
        <taxon>organismal metagenomes</taxon>
    </lineage>
</organism>
<keyword evidence="1" id="KW-0812">Transmembrane</keyword>
<name>A0A6C0KLY7_9ZZZZ</name>
<keyword evidence="1" id="KW-1133">Transmembrane helix</keyword>
<dbReference type="EMBL" id="MN740925">
    <property type="protein sequence ID" value="QHU18166.1"/>
    <property type="molecule type" value="Genomic_DNA"/>
</dbReference>
<feature type="transmembrane region" description="Helical" evidence="1">
    <location>
        <begin position="141"/>
        <end position="161"/>
    </location>
</feature>
<feature type="transmembrane region" description="Helical" evidence="1">
    <location>
        <begin position="7"/>
        <end position="23"/>
    </location>
</feature>
<proteinExistence type="predicted"/>
<keyword evidence="1" id="KW-0472">Membrane</keyword>
<protein>
    <submittedName>
        <fullName evidence="2">Uncharacterized protein</fullName>
    </submittedName>
</protein>
<accession>A0A6C0KLY7</accession>
<evidence type="ECO:0000256" key="1">
    <source>
        <dbReference type="SAM" id="Phobius"/>
    </source>
</evidence>
<reference evidence="2" key="1">
    <citation type="journal article" date="2020" name="Nature">
        <title>Giant virus diversity and host interactions through global metagenomics.</title>
        <authorList>
            <person name="Schulz F."/>
            <person name="Roux S."/>
            <person name="Paez-Espino D."/>
            <person name="Jungbluth S."/>
            <person name="Walsh D.A."/>
            <person name="Denef V.J."/>
            <person name="McMahon K.D."/>
            <person name="Konstantinidis K.T."/>
            <person name="Eloe-Fadrosh E.A."/>
            <person name="Kyrpides N.C."/>
            <person name="Woyke T."/>
        </authorList>
    </citation>
    <scope>NUCLEOTIDE SEQUENCE</scope>
    <source>
        <strain evidence="2">GVMAG-S-3300013006-138</strain>
    </source>
</reference>
<sequence>MINESIGFIHVLFSFIISLYFLWRNDTFDIIYIVYFILLNLSWLIMKNECLISYIIKRKNDSDYSLGDSTNIEDYELILGEKLSEMFLDYIRFMYVFNISFILVIGDIDIFLKLLLGLFTFSCFFYMYSFKNTPFKKNTEYIKDVHMSLTIIVLSYILYLYSNPHFVK</sequence>
<feature type="transmembrane region" description="Helical" evidence="1">
    <location>
        <begin position="29"/>
        <end position="46"/>
    </location>
</feature>
<feature type="transmembrane region" description="Helical" evidence="1">
    <location>
        <begin position="111"/>
        <end position="129"/>
    </location>
</feature>
<evidence type="ECO:0000313" key="2">
    <source>
        <dbReference type="EMBL" id="QHU18166.1"/>
    </source>
</evidence>
<dbReference type="AlphaFoldDB" id="A0A6C0KLY7"/>